<reference evidence="1 2" key="1">
    <citation type="submission" date="2019-02" db="EMBL/GenBank/DDBJ databases">
        <title>Deep-cultivation of Planctomycetes and their phenomic and genomic characterization uncovers novel biology.</title>
        <authorList>
            <person name="Wiegand S."/>
            <person name="Jogler M."/>
            <person name="Boedeker C."/>
            <person name="Pinto D."/>
            <person name="Vollmers J."/>
            <person name="Rivas-Marin E."/>
            <person name="Kohn T."/>
            <person name="Peeters S.H."/>
            <person name="Heuer A."/>
            <person name="Rast P."/>
            <person name="Oberbeckmann S."/>
            <person name="Bunk B."/>
            <person name="Jeske O."/>
            <person name="Meyerdierks A."/>
            <person name="Storesund J.E."/>
            <person name="Kallscheuer N."/>
            <person name="Luecker S."/>
            <person name="Lage O.M."/>
            <person name="Pohl T."/>
            <person name="Merkel B.J."/>
            <person name="Hornburger P."/>
            <person name="Mueller R.-W."/>
            <person name="Bruemmer F."/>
            <person name="Labrenz M."/>
            <person name="Spormann A.M."/>
            <person name="Op den Camp H."/>
            <person name="Overmann J."/>
            <person name="Amann R."/>
            <person name="Jetten M.S.M."/>
            <person name="Mascher T."/>
            <person name="Medema M.H."/>
            <person name="Devos D.P."/>
            <person name="Kaster A.-K."/>
            <person name="Ovreas L."/>
            <person name="Rohde M."/>
            <person name="Galperin M.Y."/>
            <person name="Jogler C."/>
        </authorList>
    </citation>
    <scope>NUCLEOTIDE SEQUENCE [LARGE SCALE GENOMIC DNA]</scope>
    <source>
        <strain evidence="1 2">Q31a</strain>
    </source>
</reference>
<dbReference type="KEGG" id="ahel:Q31a_50410"/>
<accession>A0A518GDI0</accession>
<sequence length="189" mass="21321">MLLIDNIPIEVRTQAGLHEFVRCFREVWGRLPEDDRFAIATNLKAVEWRDMPIDTTPYTLAITKRIDITQSRIEFDSIHFTGGPDCNYLNTIAHELRHAWQFATNFEASQALTIMAKRLCWEVDATDYALEYGGPESNFSELRAGTLPTDAGFDELANLWPCLTGEQRQEVLATVRGITAEAKQAAIAS</sequence>
<protein>
    <submittedName>
        <fullName evidence="1">Uncharacterized protein</fullName>
    </submittedName>
</protein>
<organism evidence="1 2">
    <name type="scientific">Aureliella helgolandensis</name>
    <dbReference type="NCBI Taxonomy" id="2527968"/>
    <lineage>
        <taxon>Bacteria</taxon>
        <taxon>Pseudomonadati</taxon>
        <taxon>Planctomycetota</taxon>
        <taxon>Planctomycetia</taxon>
        <taxon>Pirellulales</taxon>
        <taxon>Pirellulaceae</taxon>
        <taxon>Aureliella</taxon>
    </lineage>
</organism>
<keyword evidence="2" id="KW-1185">Reference proteome</keyword>
<proteinExistence type="predicted"/>
<gene>
    <name evidence="1" type="ORF">Q31a_50410</name>
</gene>
<evidence type="ECO:0000313" key="1">
    <source>
        <dbReference type="EMBL" id="QDV26665.1"/>
    </source>
</evidence>
<dbReference type="RefSeq" id="WP_145082923.1">
    <property type="nucleotide sequence ID" value="NZ_CP036298.1"/>
</dbReference>
<name>A0A518GDI0_9BACT</name>
<dbReference type="AlphaFoldDB" id="A0A518GDI0"/>
<dbReference type="EMBL" id="CP036298">
    <property type="protein sequence ID" value="QDV26665.1"/>
    <property type="molecule type" value="Genomic_DNA"/>
</dbReference>
<dbReference type="Proteomes" id="UP000318017">
    <property type="component" value="Chromosome"/>
</dbReference>
<evidence type="ECO:0000313" key="2">
    <source>
        <dbReference type="Proteomes" id="UP000318017"/>
    </source>
</evidence>